<evidence type="ECO:0000313" key="4">
    <source>
        <dbReference type="EMBL" id="MBP2110976.1"/>
    </source>
</evidence>
<dbReference type="PANTHER" id="PTHR42919:SF8">
    <property type="entry name" value="N-ALPHA-ACETYLTRANSFERASE 50"/>
    <property type="match status" value="1"/>
</dbReference>
<dbReference type="SUPFAM" id="SSF55729">
    <property type="entry name" value="Acyl-CoA N-acyltransferases (Nat)"/>
    <property type="match status" value="1"/>
</dbReference>
<evidence type="ECO:0000256" key="1">
    <source>
        <dbReference type="ARBA" id="ARBA00022679"/>
    </source>
</evidence>
<comment type="caution">
    <text evidence="4">The sequence shown here is derived from an EMBL/GenBank/DDBJ whole genome shotgun (WGS) entry which is preliminary data.</text>
</comment>
<accession>A0ABS4NND8</accession>
<keyword evidence="1" id="KW-0808">Transferase</keyword>
<dbReference type="Pfam" id="PF00583">
    <property type="entry name" value="Acetyltransf_1"/>
    <property type="match status" value="1"/>
</dbReference>
<dbReference type="Proteomes" id="UP000773462">
    <property type="component" value="Unassembled WGS sequence"/>
</dbReference>
<gene>
    <name evidence="4" type="ORF">J2Z70_001117</name>
</gene>
<dbReference type="InterPro" id="IPR016181">
    <property type="entry name" value="Acyl_CoA_acyltransferase"/>
</dbReference>
<protein>
    <submittedName>
        <fullName evidence="4">Ribosomal protein S18 acetylase RimI-like enzyme</fullName>
    </submittedName>
</protein>
<name>A0ABS4NND8_9BACL</name>
<feature type="domain" description="N-acetyltransferase" evidence="3">
    <location>
        <begin position="3"/>
        <end position="172"/>
    </location>
</feature>
<dbReference type="Gene3D" id="3.40.630.30">
    <property type="match status" value="1"/>
</dbReference>
<dbReference type="PANTHER" id="PTHR42919">
    <property type="entry name" value="N-ALPHA-ACETYLTRANSFERASE"/>
    <property type="match status" value="1"/>
</dbReference>
<evidence type="ECO:0000256" key="2">
    <source>
        <dbReference type="ARBA" id="ARBA00023315"/>
    </source>
</evidence>
<dbReference type="InterPro" id="IPR000182">
    <property type="entry name" value="GNAT_dom"/>
</dbReference>
<dbReference type="PROSITE" id="PS51186">
    <property type="entry name" value="GNAT"/>
    <property type="match status" value="1"/>
</dbReference>
<keyword evidence="2" id="KW-0012">Acyltransferase</keyword>
<organism evidence="4 5">
    <name type="scientific">Paenibacillus silagei</name>
    <dbReference type="NCBI Taxonomy" id="1670801"/>
    <lineage>
        <taxon>Bacteria</taxon>
        <taxon>Bacillati</taxon>
        <taxon>Bacillota</taxon>
        <taxon>Bacilli</taxon>
        <taxon>Bacillales</taxon>
        <taxon>Paenibacillaceae</taxon>
        <taxon>Paenibacillus</taxon>
    </lineage>
</organism>
<dbReference type="RefSeq" id="WP_209870248.1">
    <property type="nucleotide sequence ID" value="NZ_JAGGLV010000003.1"/>
</dbReference>
<evidence type="ECO:0000313" key="5">
    <source>
        <dbReference type="Proteomes" id="UP000773462"/>
    </source>
</evidence>
<evidence type="ECO:0000259" key="3">
    <source>
        <dbReference type="PROSITE" id="PS51186"/>
    </source>
</evidence>
<dbReference type="EMBL" id="JAGGLV010000003">
    <property type="protein sequence ID" value="MBP2110976.1"/>
    <property type="molecule type" value="Genomic_DNA"/>
</dbReference>
<dbReference type="InterPro" id="IPR051556">
    <property type="entry name" value="N-term/lysine_N-AcTrnsfr"/>
</dbReference>
<dbReference type="CDD" id="cd04301">
    <property type="entry name" value="NAT_SF"/>
    <property type="match status" value="1"/>
</dbReference>
<sequence length="172" mass="20105">MTILIKRCSSGDLETLQKISIETFTDTFKNQNSPEAMEAYLKRAFSTEQLKKECANRHSEFYFIYYNEEIAGYLKVNADDAQTEHMDKDSLEVERIYIRRPFHRLGLGKQLIEKAVEIAAEKNKRKLWLGVWEQNGNAVAFYTKLNFVQTGTHSFYMGDEEQTDLIMTRIIL</sequence>
<proteinExistence type="predicted"/>
<reference evidence="4 5" key="1">
    <citation type="submission" date="2021-03" db="EMBL/GenBank/DDBJ databases">
        <title>Genomic Encyclopedia of Type Strains, Phase IV (KMG-IV): sequencing the most valuable type-strain genomes for metagenomic binning, comparative biology and taxonomic classification.</title>
        <authorList>
            <person name="Goeker M."/>
        </authorList>
    </citation>
    <scope>NUCLEOTIDE SEQUENCE [LARGE SCALE GENOMIC DNA]</scope>
    <source>
        <strain evidence="4 5">DSM 101953</strain>
    </source>
</reference>
<keyword evidence="5" id="KW-1185">Reference proteome</keyword>